<evidence type="ECO:0000313" key="1">
    <source>
        <dbReference type="EMBL" id="MED6218624.1"/>
    </source>
</evidence>
<protein>
    <submittedName>
        <fullName evidence="1">Uncharacterized protein</fullName>
    </submittedName>
</protein>
<name>A0ABU6ZAK7_9FABA</name>
<organism evidence="1 2">
    <name type="scientific">Stylosanthes scabra</name>
    <dbReference type="NCBI Taxonomy" id="79078"/>
    <lineage>
        <taxon>Eukaryota</taxon>
        <taxon>Viridiplantae</taxon>
        <taxon>Streptophyta</taxon>
        <taxon>Embryophyta</taxon>
        <taxon>Tracheophyta</taxon>
        <taxon>Spermatophyta</taxon>
        <taxon>Magnoliopsida</taxon>
        <taxon>eudicotyledons</taxon>
        <taxon>Gunneridae</taxon>
        <taxon>Pentapetalae</taxon>
        <taxon>rosids</taxon>
        <taxon>fabids</taxon>
        <taxon>Fabales</taxon>
        <taxon>Fabaceae</taxon>
        <taxon>Papilionoideae</taxon>
        <taxon>50 kb inversion clade</taxon>
        <taxon>dalbergioids sensu lato</taxon>
        <taxon>Dalbergieae</taxon>
        <taxon>Pterocarpus clade</taxon>
        <taxon>Stylosanthes</taxon>
    </lineage>
</organism>
<dbReference type="Proteomes" id="UP001341840">
    <property type="component" value="Unassembled WGS sequence"/>
</dbReference>
<evidence type="ECO:0000313" key="2">
    <source>
        <dbReference type="Proteomes" id="UP001341840"/>
    </source>
</evidence>
<keyword evidence="2" id="KW-1185">Reference proteome</keyword>
<reference evidence="1 2" key="1">
    <citation type="journal article" date="2023" name="Plants (Basel)">
        <title>Bridging the Gap: Combining Genomics and Transcriptomics Approaches to Understand Stylosanthes scabra, an Orphan Legume from the Brazilian Caatinga.</title>
        <authorList>
            <person name="Ferreira-Neto J.R.C."/>
            <person name="da Silva M.D."/>
            <person name="Binneck E."/>
            <person name="de Melo N.F."/>
            <person name="da Silva R.H."/>
            <person name="de Melo A.L.T.M."/>
            <person name="Pandolfi V."/>
            <person name="Bustamante F.O."/>
            <person name="Brasileiro-Vidal A.C."/>
            <person name="Benko-Iseppon A.M."/>
        </authorList>
    </citation>
    <scope>NUCLEOTIDE SEQUENCE [LARGE SCALE GENOMIC DNA]</scope>
    <source>
        <tissue evidence="1">Leaves</tissue>
    </source>
</reference>
<gene>
    <name evidence="1" type="ORF">PIB30_028323</name>
</gene>
<sequence>MIELGFRDDIGICYTVVIAKVEFVSADIVCYWVRSGMADVIFELWLEVYLWQVWIRQSHGRYHQCLYMSGGAEWHDVFRKNHISRDEELPGSEE</sequence>
<comment type="caution">
    <text evidence="1">The sequence shown here is derived from an EMBL/GenBank/DDBJ whole genome shotgun (WGS) entry which is preliminary data.</text>
</comment>
<proteinExistence type="predicted"/>
<dbReference type="EMBL" id="JASCZI010271972">
    <property type="protein sequence ID" value="MED6218624.1"/>
    <property type="molecule type" value="Genomic_DNA"/>
</dbReference>
<accession>A0ABU6ZAK7</accession>